<feature type="repeat" description="WD" evidence="5">
    <location>
        <begin position="367"/>
        <end position="399"/>
    </location>
</feature>
<dbReference type="PROSITE" id="PS50082">
    <property type="entry name" value="WD_REPEATS_2"/>
    <property type="match status" value="9"/>
</dbReference>
<evidence type="ECO:0000256" key="1">
    <source>
        <dbReference type="ARBA" id="ARBA00004604"/>
    </source>
</evidence>
<dbReference type="PANTHER" id="PTHR19854:SF15">
    <property type="entry name" value="TRANSDUCIN BETA-LIKE PROTEIN 3"/>
    <property type="match status" value="1"/>
</dbReference>
<dbReference type="InterPro" id="IPR013934">
    <property type="entry name" value="Utp13_C"/>
</dbReference>
<evidence type="ECO:0000256" key="3">
    <source>
        <dbReference type="ARBA" id="ARBA00022737"/>
    </source>
</evidence>
<feature type="repeat" description="WD" evidence="5">
    <location>
        <begin position="502"/>
        <end position="543"/>
    </location>
</feature>
<dbReference type="Pfam" id="PF08625">
    <property type="entry name" value="Utp13"/>
    <property type="match status" value="1"/>
</dbReference>
<feature type="domain" description="U3 small nucleolar RNA-associated protein 13 C-terminal" evidence="6">
    <location>
        <begin position="639"/>
        <end position="771"/>
    </location>
</feature>
<comment type="caution">
    <text evidence="7">The sequence shown here is derived from an EMBL/GenBank/DDBJ whole genome shotgun (WGS) entry which is preliminary data.</text>
</comment>
<dbReference type="Proteomes" id="UP001168821">
    <property type="component" value="Unassembled WGS sequence"/>
</dbReference>
<feature type="repeat" description="WD" evidence="5">
    <location>
        <begin position="182"/>
        <end position="222"/>
    </location>
</feature>
<comment type="subcellular location">
    <subcellularLocation>
        <location evidence="1">Nucleus</location>
        <location evidence="1">Nucleolus</location>
    </subcellularLocation>
</comment>
<dbReference type="PROSITE" id="PS00678">
    <property type="entry name" value="WD_REPEATS_1"/>
    <property type="match status" value="1"/>
</dbReference>
<evidence type="ECO:0000313" key="8">
    <source>
        <dbReference type="Proteomes" id="UP001168821"/>
    </source>
</evidence>
<dbReference type="SMART" id="SM00320">
    <property type="entry name" value="WD40"/>
    <property type="match status" value="13"/>
</dbReference>
<dbReference type="GO" id="GO:0000480">
    <property type="term" value="P:endonucleolytic cleavage in 5'-ETS of tricistronic rRNA transcript (SSU-rRNA, 5.8S rRNA, LSU-rRNA)"/>
    <property type="evidence" value="ECO:0007669"/>
    <property type="project" value="TreeGrafter"/>
</dbReference>
<feature type="repeat" description="WD" evidence="5">
    <location>
        <begin position="141"/>
        <end position="181"/>
    </location>
</feature>
<dbReference type="GO" id="GO:0032040">
    <property type="term" value="C:small-subunit processome"/>
    <property type="evidence" value="ECO:0007669"/>
    <property type="project" value="InterPro"/>
</dbReference>
<accession>A0AA38M6I0</accession>
<dbReference type="PANTHER" id="PTHR19854">
    <property type="entry name" value="TRANSDUCIN BETA-LIKE 3"/>
    <property type="match status" value="1"/>
</dbReference>
<feature type="repeat" description="WD" evidence="5">
    <location>
        <begin position="544"/>
        <end position="585"/>
    </location>
</feature>
<keyword evidence="4" id="KW-0539">Nucleus</keyword>
<keyword evidence="8" id="KW-1185">Reference proteome</keyword>
<proteinExistence type="predicted"/>
<dbReference type="GO" id="GO:0030686">
    <property type="term" value="C:90S preribosome"/>
    <property type="evidence" value="ECO:0007669"/>
    <property type="project" value="TreeGrafter"/>
</dbReference>
<dbReference type="InterPro" id="IPR019775">
    <property type="entry name" value="WD40_repeat_CS"/>
</dbReference>
<dbReference type="PRINTS" id="PR00320">
    <property type="entry name" value="GPROTEINBRPT"/>
</dbReference>
<organism evidence="7 8">
    <name type="scientific">Zophobas morio</name>
    <dbReference type="NCBI Taxonomy" id="2755281"/>
    <lineage>
        <taxon>Eukaryota</taxon>
        <taxon>Metazoa</taxon>
        <taxon>Ecdysozoa</taxon>
        <taxon>Arthropoda</taxon>
        <taxon>Hexapoda</taxon>
        <taxon>Insecta</taxon>
        <taxon>Pterygota</taxon>
        <taxon>Neoptera</taxon>
        <taxon>Endopterygota</taxon>
        <taxon>Coleoptera</taxon>
        <taxon>Polyphaga</taxon>
        <taxon>Cucujiformia</taxon>
        <taxon>Tenebrionidae</taxon>
        <taxon>Zophobas</taxon>
    </lineage>
</organism>
<feature type="repeat" description="WD" evidence="5">
    <location>
        <begin position="412"/>
        <end position="453"/>
    </location>
</feature>
<feature type="repeat" description="WD" evidence="5">
    <location>
        <begin position="104"/>
        <end position="140"/>
    </location>
</feature>
<evidence type="ECO:0000256" key="5">
    <source>
        <dbReference type="PROSITE-ProRule" id="PRU00221"/>
    </source>
</evidence>
<keyword evidence="2 5" id="KW-0853">WD repeat</keyword>
<dbReference type="GO" id="GO:0034511">
    <property type="term" value="F:U3 snoRNA binding"/>
    <property type="evidence" value="ECO:0007669"/>
    <property type="project" value="TreeGrafter"/>
</dbReference>
<dbReference type="GO" id="GO:0000472">
    <property type="term" value="P:endonucleolytic cleavage to generate mature 5'-end of SSU-rRNA from (SSU-rRNA, 5.8S rRNA, LSU-rRNA)"/>
    <property type="evidence" value="ECO:0007669"/>
    <property type="project" value="TreeGrafter"/>
</dbReference>
<reference evidence="7" key="1">
    <citation type="journal article" date="2023" name="G3 (Bethesda)">
        <title>Whole genome assemblies of Zophobas morio and Tenebrio molitor.</title>
        <authorList>
            <person name="Kaur S."/>
            <person name="Stinson S.A."/>
            <person name="diCenzo G.C."/>
        </authorList>
    </citation>
    <scope>NUCLEOTIDE SEQUENCE</scope>
    <source>
        <strain evidence="7">QUZm001</strain>
    </source>
</reference>
<evidence type="ECO:0000256" key="4">
    <source>
        <dbReference type="ARBA" id="ARBA00023242"/>
    </source>
</evidence>
<evidence type="ECO:0000256" key="2">
    <source>
        <dbReference type="ARBA" id="ARBA00022574"/>
    </source>
</evidence>
<dbReference type="EMBL" id="JALNTZ010000007">
    <property type="protein sequence ID" value="KAJ3644768.1"/>
    <property type="molecule type" value="Genomic_DNA"/>
</dbReference>
<dbReference type="AlphaFoldDB" id="A0AA38M6I0"/>
<gene>
    <name evidence="7" type="ORF">Zmor_022473</name>
</gene>
<evidence type="ECO:0000259" key="6">
    <source>
        <dbReference type="Pfam" id="PF08625"/>
    </source>
</evidence>
<protein>
    <recommendedName>
        <fullName evidence="6">U3 small nucleolar RNA-associated protein 13 C-terminal domain-containing protein</fullName>
    </recommendedName>
</protein>
<dbReference type="InterPro" id="IPR036322">
    <property type="entry name" value="WD40_repeat_dom_sf"/>
</dbReference>
<dbReference type="SUPFAM" id="SSF50978">
    <property type="entry name" value="WD40 repeat-like"/>
    <property type="match status" value="2"/>
</dbReference>
<name>A0AA38M6I0_9CUCU</name>
<dbReference type="InterPro" id="IPR020472">
    <property type="entry name" value="WD40_PAC1"/>
</dbReference>
<feature type="repeat" description="WD" evidence="5">
    <location>
        <begin position="461"/>
        <end position="492"/>
    </location>
</feature>
<dbReference type="Pfam" id="PF00400">
    <property type="entry name" value="WD40"/>
    <property type="match status" value="9"/>
</dbReference>
<dbReference type="InterPro" id="IPR015943">
    <property type="entry name" value="WD40/YVTN_repeat-like_dom_sf"/>
</dbReference>
<sequence>MFSNKPCFFVYRFEVESKHGAFYTGGNVEWHKDTLYCQTASSVSLLNTQDGTVSQTIGEDNTEDSDHIHTFTTDGERLVSSHKSGLLKLWNAKGELVKVWKCIHKGPIARLTLNHQLLASGGSDGVVRVWNLEHQTCVLSLKGCQGVVNVVEFHPENAILASGDDGRVLSWDATKGTSLTTYNAHFSKVTALLLVNEKHLVTSGRDKVVILWEFGHGKPLRTIPVYENVEVVVKLPEKFKVPGFKSDPECIYVASAGERGLVRVWDVTNAKEVYVQENSLVTKAEEGGLAITKLLFQQESKTLAVVTADHNIILHNLKSFVCLKQFVGFSDEILDVAFVRKDSSHLAVATNSLDIKLYDSTMNCQLLKGHTDIVLCLSTSTANPDLMLSGSKDNKIRLWLFNGSSMSCVGVGHSHTASVGSVAFHNATSCFFSASQDTCLKLWETPTNPESDTILTCTSTEVAHHKDINCVSVSPNGKIIATASQDKTAKLWTEALTLVGTLKGHKRGVWSVAFSPVDQVVLTSSADCTVKLWSVSDLHCLKTLEGHESSVLQVAFISNGMQIVSAGADGLLKLFSVKTSECVGTFETHEGRIWAMAVRKDETEIVTGGSDSLLVKWKDVTEERKLQRLKEQEEETIQQQKLANYLQNDELVKALKLALRLDRPLQVLKIVQGIVRKGDTTGLSDAVKELRNDQKESLLKCATDWNTNSRNCHSAQLVLNILIGELQTGEFRPVGLSGALEGALPYTERHFKRLTQLLQDLHFLSYTINCMQPHIKT</sequence>
<feature type="repeat" description="WD" evidence="5">
    <location>
        <begin position="586"/>
        <end position="618"/>
    </location>
</feature>
<dbReference type="PROSITE" id="PS50294">
    <property type="entry name" value="WD_REPEATS_REGION"/>
    <property type="match status" value="4"/>
</dbReference>
<dbReference type="InterPro" id="IPR001680">
    <property type="entry name" value="WD40_rpt"/>
</dbReference>
<evidence type="ECO:0000313" key="7">
    <source>
        <dbReference type="EMBL" id="KAJ3644768.1"/>
    </source>
</evidence>
<dbReference type="Gene3D" id="2.130.10.10">
    <property type="entry name" value="YVTN repeat-like/Quinoprotein amine dehydrogenase"/>
    <property type="match status" value="3"/>
</dbReference>
<keyword evidence="3" id="KW-0677">Repeat</keyword>
<dbReference type="CDD" id="cd00200">
    <property type="entry name" value="WD40"/>
    <property type="match status" value="1"/>
</dbReference>